<evidence type="ECO:0000313" key="2">
    <source>
        <dbReference type="Proteomes" id="UP000190065"/>
    </source>
</evidence>
<proteinExistence type="predicted"/>
<dbReference type="AlphaFoldDB" id="A0A1T4PKW7"/>
<dbReference type="NCBIfam" id="TIGR02453">
    <property type="entry name" value="TIGR02453 family protein"/>
    <property type="match status" value="1"/>
</dbReference>
<dbReference type="InterPro" id="IPR012808">
    <property type="entry name" value="CHP02453"/>
</dbReference>
<dbReference type="PANTHER" id="PTHR36452:SF1">
    <property type="entry name" value="DUF2461 DOMAIN-CONTAINING PROTEIN"/>
    <property type="match status" value="1"/>
</dbReference>
<reference evidence="1 2" key="1">
    <citation type="submission" date="2017-02" db="EMBL/GenBank/DDBJ databases">
        <authorList>
            <person name="Peterson S.W."/>
        </authorList>
    </citation>
    <scope>NUCLEOTIDE SEQUENCE [LARGE SCALE GENOMIC DNA]</scope>
    <source>
        <strain evidence="1 2">ATCC 43324</strain>
    </source>
</reference>
<dbReference type="Proteomes" id="UP000190065">
    <property type="component" value="Unassembled WGS sequence"/>
</dbReference>
<organism evidence="1 2">
    <name type="scientific">Segatella oulorum</name>
    <dbReference type="NCBI Taxonomy" id="28136"/>
    <lineage>
        <taxon>Bacteria</taxon>
        <taxon>Pseudomonadati</taxon>
        <taxon>Bacteroidota</taxon>
        <taxon>Bacteroidia</taxon>
        <taxon>Bacteroidales</taxon>
        <taxon>Prevotellaceae</taxon>
        <taxon>Segatella</taxon>
    </lineage>
</organism>
<dbReference type="InterPro" id="IPR015996">
    <property type="entry name" value="UCP028451"/>
</dbReference>
<gene>
    <name evidence="1" type="ORF">SAMN02745202_01482</name>
</gene>
<dbReference type="EMBL" id="FUXK01000015">
    <property type="protein sequence ID" value="SJZ92205.1"/>
    <property type="molecule type" value="Genomic_DNA"/>
</dbReference>
<name>A0A1T4PKW7_9BACT</name>
<sequence length="234" mass="26954">MNAKRILNYLRTLAANNNREWFQEHKDEYDVCRADFEHGIEQAIATIAQFDPEVAHVTVKDSCYRFNRDTRFSEDKSPYKNHLGAYINAKGKKSLRGGYYVHLEPGKCLLAVGGYWLPTHVLTACRNEIMARIGEWQQCVESPEFIRLFGRPNESSWDGSASNGFGLAGLKTAPKGFPKDYAHVEYLRMKDYCCWHHVPDDFFEGDGWLRTMSEVFKVGKPAMDFMNSVIDDYE</sequence>
<evidence type="ECO:0000313" key="1">
    <source>
        <dbReference type="EMBL" id="SJZ92205.1"/>
    </source>
</evidence>
<accession>A0A1T4PKW7</accession>
<dbReference type="Pfam" id="PF09365">
    <property type="entry name" value="DUF2461"/>
    <property type="match status" value="1"/>
</dbReference>
<dbReference type="PIRSF" id="PIRSF028451">
    <property type="entry name" value="UCP028451"/>
    <property type="match status" value="1"/>
</dbReference>
<protein>
    <submittedName>
        <fullName evidence="1">TIGR02453 family protein</fullName>
    </submittedName>
</protein>
<dbReference type="RefSeq" id="WP_025071281.1">
    <property type="nucleotide sequence ID" value="NZ_FUXK01000015.1"/>
</dbReference>
<dbReference type="eggNOG" id="COG5587">
    <property type="taxonomic scope" value="Bacteria"/>
</dbReference>
<dbReference type="PANTHER" id="PTHR36452">
    <property type="entry name" value="CHROMOSOME 12, WHOLE GENOME SHOTGUN SEQUENCE"/>
    <property type="match status" value="1"/>
</dbReference>